<sequence length="460" mass="49498">MLQVPIISLVVATLVPYAYSYTLKLTAHCNRLSPSLKSSAIANEVDTKKLPTTGNLRPSIVNLAKNAVGAGVFSIHSRVATNTGVLPISKVCVLVYGMALWATYNFYTIGETCRITQTKTYSDAWAKAVSEKSRWIAQAVVIIAPIVGCTANIIVLSDILKLLFKTVGLPLSVWANRNMVIAILSTFILYPLCIQSNLNGLKFVSVLGLTGHISAVIALLVRSFQKSYSPGGAFYSSLLALPVTNSGSAPRYYAELEGKESQSQQRLLLPFSSYMTAATIYVATIVASLALFGSRAPVFALNGFATCDPLGTASRVCFGISVLASYPLMFLSMRNWFVSLAQKYSPKLGEVKKVTVLLLAAISFFACLCTDIGVVGSIAGGLLGNSMMFVLPPIMYMRALYKQLINKSDPSLIEKIETGRHRANNRVYFVFAVNTALLLAGAGLGIFGTYNSVLSALTKI</sequence>
<evidence type="ECO:0000256" key="5">
    <source>
        <dbReference type="ARBA" id="ARBA00023136"/>
    </source>
</evidence>
<feature type="transmembrane region" description="Helical" evidence="6">
    <location>
        <begin position="135"/>
        <end position="157"/>
    </location>
</feature>
<dbReference type="Pfam" id="PF01490">
    <property type="entry name" value="Aa_trans"/>
    <property type="match status" value="2"/>
</dbReference>
<evidence type="ECO:0000256" key="6">
    <source>
        <dbReference type="SAM" id="Phobius"/>
    </source>
</evidence>
<reference evidence="8" key="1">
    <citation type="submission" date="2024-02" db="EMBL/GenBank/DDBJ databases">
        <authorList>
            <consortium name="ELIXIR-Norway"/>
            <consortium name="Elixir Norway"/>
        </authorList>
    </citation>
    <scope>NUCLEOTIDE SEQUENCE</scope>
</reference>
<dbReference type="PANTHER" id="PTHR22950">
    <property type="entry name" value="AMINO ACID TRANSPORTER"/>
    <property type="match status" value="1"/>
</dbReference>
<evidence type="ECO:0000259" key="7">
    <source>
        <dbReference type="Pfam" id="PF01490"/>
    </source>
</evidence>
<keyword evidence="3" id="KW-0813">Transport</keyword>
<feature type="transmembrane region" description="Helical" evidence="6">
    <location>
        <begin position="267"/>
        <end position="292"/>
    </location>
</feature>
<keyword evidence="2 6" id="KW-0812">Transmembrane</keyword>
<keyword evidence="3" id="KW-0029">Amino-acid transport</keyword>
<keyword evidence="5 6" id="KW-0472">Membrane</keyword>
<name>A0ABP0VJF1_9BRYO</name>
<evidence type="ECO:0000313" key="9">
    <source>
        <dbReference type="Proteomes" id="UP001497444"/>
    </source>
</evidence>
<dbReference type="Proteomes" id="UP001497444">
    <property type="component" value="Unassembled WGS sequence"/>
</dbReference>
<keyword evidence="9" id="KW-1185">Reference proteome</keyword>
<evidence type="ECO:0000256" key="3">
    <source>
        <dbReference type="ARBA" id="ARBA00022970"/>
    </source>
</evidence>
<comment type="subcellular location">
    <subcellularLocation>
        <location evidence="1">Membrane</location>
        <topology evidence="1">Multi-pass membrane protein</topology>
    </subcellularLocation>
</comment>
<comment type="caution">
    <text evidence="8">The sequence shown here is derived from an EMBL/GenBank/DDBJ whole genome shotgun (WGS) entry which is preliminary data.</text>
</comment>
<feature type="transmembrane region" description="Helical" evidence="6">
    <location>
        <begin position="203"/>
        <end position="221"/>
    </location>
</feature>
<feature type="transmembrane region" description="Helical" evidence="6">
    <location>
        <begin position="354"/>
        <end position="376"/>
    </location>
</feature>
<feature type="transmembrane region" description="Helical" evidence="6">
    <location>
        <begin position="427"/>
        <end position="450"/>
    </location>
</feature>
<dbReference type="EMBL" id="CAXAQS010000978">
    <property type="protein sequence ID" value="CAK9254071.1"/>
    <property type="molecule type" value="Genomic_DNA"/>
</dbReference>
<proteinExistence type="predicted"/>
<feature type="transmembrane region" description="Helical" evidence="6">
    <location>
        <begin position="178"/>
        <end position="197"/>
    </location>
</feature>
<organism evidence="8 9">
    <name type="scientific">Sphagnum jensenii</name>
    <dbReference type="NCBI Taxonomy" id="128206"/>
    <lineage>
        <taxon>Eukaryota</taxon>
        <taxon>Viridiplantae</taxon>
        <taxon>Streptophyta</taxon>
        <taxon>Embryophyta</taxon>
        <taxon>Bryophyta</taxon>
        <taxon>Sphagnophytina</taxon>
        <taxon>Sphagnopsida</taxon>
        <taxon>Sphagnales</taxon>
        <taxon>Sphagnaceae</taxon>
        <taxon>Sphagnum</taxon>
    </lineage>
</organism>
<dbReference type="PANTHER" id="PTHR22950:SF652">
    <property type="entry name" value="TRANSMEMBRANE AMINO ACID TRANSPORTER FAMILY PROTEIN"/>
    <property type="match status" value="1"/>
</dbReference>
<feature type="domain" description="Amino acid transporter transmembrane" evidence="7">
    <location>
        <begin position="55"/>
        <end position="226"/>
    </location>
</feature>
<evidence type="ECO:0000256" key="1">
    <source>
        <dbReference type="ARBA" id="ARBA00004141"/>
    </source>
</evidence>
<gene>
    <name evidence="8" type="ORF">CSSPJE1EN1_LOCUS29449</name>
</gene>
<protein>
    <recommendedName>
        <fullName evidence="7">Amino acid transporter transmembrane domain-containing protein</fullName>
    </recommendedName>
</protein>
<evidence type="ECO:0000256" key="2">
    <source>
        <dbReference type="ARBA" id="ARBA00022692"/>
    </source>
</evidence>
<accession>A0ABP0VJF1</accession>
<evidence type="ECO:0000313" key="8">
    <source>
        <dbReference type="EMBL" id="CAK9254071.1"/>
    </source>
</evidence>
<dbReference type="InterPro" id="IPR013057">
    <property type="entry name" value="AA_transpt_TM"/>
</dbReference>
<evidence type="ECO:0000256" key="4">
    <source>
        <dbReference type="ARBA" id="ARBA00022989"/>
    </source>
</evidence>
<feature type="domain" description="Amino acid transporter transmembrane" evidence="7">
    <location>
        <begin position="272"/>
        <end position="404"/>
    </location>
</feature>
<feature type="transmembrane region" description="Helical" evidence="6">
    <location>
        <begin position="312"/>
        <end position="333"/>
    </location>
</feature>
<keyword evidence="4 6" id="KW-1133">Transmembrane helix</keyword>